<dbReference type="Proteomes" id="UP001179614">
    <property type="component" value="Chromosome"/>
</dbReference>
<keyword evidence="3" id="KW-1185">Reference proteome</keyword>
<dbReference type="RefSeq" id="WP_270162492.1">
    <property type="nucleotide sequence ID" value="NZ_CP089391.1"/>
</dbReference>
<evidence type="ECO:0000256" key="1">
    <source>
        <dbReference type="SAM" id="MobiDB-lite"/>
    </source>
</evidence>
<dbReference type="EMBL" id="CP089391">
    <property type="protein sequence ID" value="WBL77228.1"/>
    <property type="molecule type" value="Genomic_DNA"/>
</dbReference>
<feature type="compositionally biased region" description="Basic and acidic residues" evidence="1">
    <location>
        <begin position="77"/>
        <end position="88"/>
    </location>
</feature>
<evidence type="ECO:0000313" key="2">
    <source>
        <dbReference type="EMBL" id="WBL77228.1"/>
    </source>
</evidence>
<reference evidence="2" key="1">
    <citation type="submission" date="2021-12" db="EMBL/GenBank/DDBJ databases">
        <title>Bradyrhizobium xenonodulans sp. nov.</title>
        <authorList>
            <person name="Claassens R."/>
            <person name="Venter S.N."/>
            <person name="Beukes C.W."/>
            <person name="Stepkowski T."/>
            <person name="Steenkamp E.T."/>
        </authorList>
    </citation>
    <scope>NUCLEOTIDE SEQUENCE</scope>
    <source>
        <strain evidence="2">14AB</strain>
    </source>
</reference>
<accession>A0ABY7MFN5</accession>
<protein>
    <submittedName>
        <fullName evidence="2">Uncharacterized protein</fullName>
    </submittedName>
</protein>
<proteinExistence type="predicted"/>
<organism evidence="2 3">
    <name type="scientific">Bradyrhizobium xenonodulans</name>
    <dbReference type="NCBI Taxonomy" id="2736875"/>
    <lineage>
        <taxon>Bacteria</taxon>
        <taxon>Pseudomonadati</taxon>
        <taxon>Pseudomonadota</taxon>
        <taxon>Alphaproteobacteria</taxon>
        <taxon>Hyphomicrobiales</taxon>
        <taxon>Nitrobacteraceae</taxon>
        <taxon>Bradyrhizobium</taxon>
    </lineage>
</organism>
<sequence length="101" mass="11162">MIGSDRIRTEAPGFLFDAFSSREAGSTLLENAPAGRNPIGALLIISLLRQPITHAATLPAHAHPLPPPFRSGARIPRSMEDRASETKTVRRTRHRHNNRHV</sequence>
<gene>
    <name evidence="2" type="ORF">I3J27_30005</name>
</gene>
<feature type="compositionally biased region" description="Basic residues" evidence="1">
    <location>
        <begin position="89"/>
        <end position="101"/>
    </location>
</feature>
<name>A0ABY7MFN5_9BRAD</name>
<evidence type="ECO:0000313" key="3">
    <source>
        <dbReference type="Proteomes" id="UP001179614"/>
    </source>
</evidence>
<feature type="region of interest" description="Disordered" evidence="1">
    <location>
        <begin position="58"/>
        <end position="101"/>
    </location>
</feature>